<sequence length="81" mass="8871">MCKYTNAPKIYNGCTQDPKHVVTLRAYVLCSDPTNVSKYRHCSDEHATQSSDVVFGSSRVGGACVTCSDPTKTTEIMYMNG</sequence>
<dbReference type="Proteomes" id="UP000799779">
    <property type="component" value="Unassembled WGS sequence"/>
</dbReference>
<protein>
    <submittedName>
        <fullName evidence="1">Uncharacterized protein</fullName>
    </submittedName>
</protein>
<dbReference type="EMBL" id="ML977581">
    <property type="protein sequence ID" value="KAF2001761.1"/>
    <property type="molecule type" value="Genomic_DNA"/>
</dbReference>
<proteinExistence type="predicted"/>
<name>A0A6A5WNK2_9PLEO</name>
<keyword evidence="2" id="KW-1185">Reference proteome</keyword>
<reference evidence="1" key="1">
    <citation type="journal article" date="2020" name="Stud. Mycol.">
        <title>101 Dothideomycetes genomes: a test case for predicting lifestyles and emergence of pathogens.</title>
        <authorList>
            <person name="Haridas S."/>
            <person name="Albert R."/>
            <person name="Binder M."/>
            <person name="Bloem J."/>
            <person name="Labutti K."/>
            <person name="Salamov A."/>
            <person name="Andreopoulos B."/>
            <person name="Baker S."/>
            <person name="Barry K."/>
            <person name="Bills G."/>
            <person name="Bluhm B."/>
            <person name="Cannon C."/>
            <person name="Castanera R."/>
            <person name="Culley D."/>
            <person name="Daum C."/>
            <person name="Ezra D."/>
            <person name="Gonzalez J."/>
            <person name="Henrissat B."/>
            <person name="Kuo A."/>
            <person name="Liang C."/>
            <person name="Lipzen A."/>
            <person name="Lutzoni F."/>
            <person name="Magnuson J."/>
            <person name="Mondo S."/>
            <person name="Nolan M."/>
            <person name="Ohm R."/>
            <person name="Pangilinan J."/>
            <person name="Park H.-J."/>
            <person name="Ramirez L."/>
            <person name="Alfaro M."/>
            <person name="Sun H."/>
            <person name="Tritt A."/>
            <person name="Yoshinaga Y."/>
            <person name="Zwiers L.-H."/>
            <person name="Turgeon B."/>
            <person name="Goodwin S."/>
            <person name="Spatafora J."/>
            <person name="Crous P."/>
            <person name="Grigoriev I."/>
        </authorList>
    </citation>
    <scope>NUCLEOTIDE SEQUENCE</scope>
    <source>
        <strain evidence="1">CBS 123094</strain>
    </source>
</reference>
<evidence type="ECO:0000313" key="2">
    <source>
        <dbReference type="Proteomes" id="UP000799779"/>
    </source>
</evidence>
<organism evidence="1 2">
    <name type="scientific">Amniculicola lignicola CBS 123094</name>
    <dbReference type="NCBI Taxonomy" id="1392246"/>
    <lineage>
        <taxon>Eukaryota</taxon>
        <taxon>Fungi</taxon>
        <taxon>Dikarya</taxon>
        <taxon>Ascomycota</taxon>
        <taxon>Pezizomycotina</taxon>
        <taxon>Dothideomycetes</taxon>
        <taxon>Pleosporomycetidae</taxon>
        <taxon>Pleosporales</taxon>
        <taxon>Amniculicolaceae</taxon>
        <taxon>Amniculicola</taxon>
    </lineage>
</organism>
<gene>
    <name evidence="1" type="ORF">P154DRAFT_619130</name>
</gene>
<evidence type="ECO:0000313" key="1">
    <source>
        <dbReference type="EMBL" id="KAF2001761.1"/>
    </source>
</evidence>
<dbReference type="AlphaFoldDB" id="A0A6A5WNK2"/>
<accession>A0A6A5WNK2</accession>
<dbReference type="OrthoDB" id="3919284at2759"/>